<feature type="compositionally biased region" description="Gly residues" evidence="1">
    <location>
        <begin position="512"/>
        <end position="530"/>
    </location>
</feature>
<evidence type="ECO:0008006" key="4">
    <source>
        <dbReference type="Google" id="ProtNLM"/>
    </source>
</evidence>
<dbReference type="EMBL" id="JAPCHY010000008">
    <property type="protein sequence ID" value="MCW4472988.1"/>
    <property type="molecule type" value="Genomic_DNA"/>
</dbReference>
<dbReference type="Proteomes" id="UP001209922">
    <property type="component" value="Unassembled WGS sequence"/>
</dbReference>
<comment type="caution">
    <text evidence="2">The sequence shown here is derived from an EMBL/GenBank/DDBJ whole genome shotgun (WGS) entry which is preliminary data.</text>
</comment>
<feature type="region of interest" description="Disordered" evidence="1">
    <location>
        <begin position="456"/>
        <end position="532"/>
    </location>
</feature>
<dbReference type="RefSeq" id="WP_265127972.1">
    <property type="nucleotide sequence ID" value="NZ_JAPCHY010000008.1"/>
</dbReference>
<evidence type="ECO:0000313" key="2">
    <source>
        <dbReference type="EMBL" id="MCW4472988.1"/>
    </source>
</evidence>
<evidence type="ECO:0000256" key="1">
    <source>
        <dbReference type="SAM" id="MobiDB-lite"/>
    </source>
</evidence>
<protein>
    <recommendedName>
        <fullName evidence="4">ATP-binding protein</fullName>
    </recommendedName>
</protein>
<reference evidence="2 3" key="1">
    <citation type="submission" date="2022-10" db="EMBL/GenBank/DDBJ databases">
        <title>Xanthomonas sp. H13-6.</title>
        <authorList>
            <person name="Liu X."/>
            <person name="Deng Z."/>
            <person name="Jiang Y."/>
            <person name="Yu T."/>
            <person name="Ai J."/>
        </authorList>
    </citation>
    <scope>NUCLEOTIDE SEQUENCE [LARGE SCALE GENOMIC DNA]</scope>
    <source>
        <strain evidence="2 3">H13-6</strain>
    </source>
</reference>
<evidence type="ECO:0000313" key="3">
    <source>
        <dbReference type="Proteomes" id="UP001209922"/>
    </source>
</evidence>
<name>A0ABT3JWY6_9XANT</name>
<gene>
    <name evidence="2" type="ORF">OK345_10775</name>
</gene>
<sequence>MAKWEFLPNPGREEEGLGHAGIETFKGSPYPGIARECSQNSLDAAARLPDGSSEPVHLVFRLLSVQASDIPGLAELKSTLGTCLSQWKEQKKEKEFLERAIKVADQSRIPVLSIEDYGTTGLIGPATKGKPFHALVKSSGVSQKADADASGSFGIGKNAAFAISNLRTVFYSTIYCDGQKTTHLAQGKSILVSHDQTAEPMRSTGYWGKTGYMPVDDVALLPEWLRRTEVGTTVASIGFAEEQNWHWLMTESLIRNFFSAVNSGTIRFTVQWSDKDIIEIEAASLEELFARQEVREAAESTGTAEDLDFSAAMLAAMRSPDSEKLIEQFNDVGAFRLTILQKDGFPRRAGILRNGMYIADNLRHFNHPMARFPMSRDFVAVLEPDDRDTSGRVRDMESPRHDEISAERLDDLVQRKKLKTAMKKVGDWIRNTIRSATTKPAEADVLLDEMNRFFSKPSLGQSIPDPANKNDDPERPRLTPNPLPPKPLVGSGNHGESGSSGGSKKSKTKGGRTSGGQPGGGRGAVGGRGGKSIAFTGLRHSVSPSGIERKIAFTPEASAPAFMEISAVGVSNDEALTIRSINGELCSKTPRIELKQGKRINLDIEFDTPYIGPISIVLSSISEGENAN</sequence>
<keyword evidence="3" id="KW-1185">Reference proteome</keyword>
<feature type="compositionally biased region" description="Basic and acidic residues" evidence="1">
    <location>
        <begin position="468"/>
        <end position="477"/>
    </location>
</feature>
<organism evidence="2 3">
    <name type="scientific">Xanthomonas chitinilytica</name>
    <dbReference type="NCBI Taxonomy" id="2989819"/>
    <lineage>
        <taxon>Bacteria</taxon>
        <taxon>Pseudomonadati</taxon>
        <taxon>Pseudomonadota</taxon>
        <taxon>Gammaproteobacteria</taxon>
        <taxon>Lysobacterales</taxon>
        <taxon>Lysobacteraceae</taxon>
        <taxon>Xanthomonas</taxon>
    </lineage>
</organism>
<proteinExistence type="predicted"/>
<feature type="compositionally biased region" description="Gly residues" evidence="1">
    <location>
        <begin position="492"/>
        <end position="501"/>
    </location>
</feature>
<accession>A0ABT3JWY6</accession>